<reference evidence="5" key="1">
    <citation type="submission" date="2022-07" db="EMBL/GenBank/DDBJ databases">
        <authorList>
            <person name="Otstavnykh N."/>
            <person name="Isaeva M."/>
            <person name="Bystritskaya E."/>
        </authorList>
    </citation>
    <scope>NUCLEOTIDE SEQUENCE</scope>
    <source>
        <strain evidence="5">10Alg 79</strain>
    </source>
</reference>
<dbReference type="InterPro" id="IPR030678">
    <property type="entry name" value="Peptide/Ni-bd"/>
</dbReference>
<proteinExistence type="inferred from homology"/>
<reference evidence="5" key="2">
    <citation type="submission" date="2023-04" db="EMBL/GenBank/DDBJ databases">
        <title>'Rhodoalgimonas zhirmunskyi' gen. nov., isolated from a red alga.</title>
        <authorList>
            <person name="Nedashkovskaya O.I."/>
            <person name="Otstavnykh N.Y."/>
            <person name="Bystritskaya E.P."/>
            <person name="Balabanova L.A."/>
            <person name="Isaeva M.P."/>
        </authorList>
    </citation>
    <scope>NUCLEOTIDE SEQUENCE</scope>
    <source>
        <strain evidence="5">10Alg 79</strain>
    </source>
</reference>
<gene>
    <name evidence="5" type="ORF">NOI20_01620</name>
</gene>
<evidence type="ECO:0000256" key="1">
    <source>
        <dbReference type="ARBA" id="ARBA00004418"/>
    </source>
</evidence>
<dbReference type="GO" id="GO:0030288">
    <property type="term" value="C:outer membrane-bounded periplasmic space"/>
    <property type="evidence" value="ECO:0007669"/>
    <property type="project" value="TreeGrafter"/>
</dbReference>
<dbReference type="Gene3D" id="3.10.105.10">
    <property type="entry name" value="Dipeptide-binding Protein, Domain 3"/>
    <property type="match status" value="1"/>
</dbReference>
<dbReference type="InterPro" id="IPR000914">
    <property type="entry name" value="SBP_5_dom"/>
</dbReference>
<comment type="similarity">
    <text evidence="2">Belongs to the bacterial solute-binding protein 5 family.</text>
</comment>
<dbReference type="GO" id="GO:1904680">
    <property type="term" value="F:peptide transmembrane transporter activity"/>
    <property type="evidence" value="ECO:0007669"/>
    <property type="project" value="TreeGrafter"/>
</dbReference>
<dbReference type="SUPFAM" id="SSF53850">
    <property type="entry name" value="Periplasmic binding protein-like II"/>
    <property type="match status" value="1"/>
</dbReference>
<dbReference type="AlphaFoldDB" id="A0AAJ1UBE5"/>
<dbReference type="Proteomes" id="UP001227162">
    <property type="component" value="Unassembled WGS sequence"/>
</dbReference>
<keyword evidence="6" id="KW-1185">Reference proteome</keyword>
<comment type="caution">
    <text evidence="5">The sequence shown here is derived from an EMBL/GenBank/DDBJ whole genome shotgun (WGS) entry which is preliminary data.</text>
</comment>
<evidence type="ECO:0000313" key="5">
    <source>
        <dbReference type="EMBL" id="MDQ2092802.1"/>
    </source>
</evidence>
<dbReference type="InterPro" id="IPR039424">
    <property type="entry name" value="SBP_5"/>
</dbReference>
<comment type="subcellular location">
    <subcellularLocation>
        <location evidence="1">Periplasm</location>
    </subcellularLocation>
</comment>
<dbReference type="GO" id="GO:0042884">
    <property type="term" value="P:microcin transport"/>
    <property type="evidence" value="ECO:0007669"/>
    <property type="project" value="TreeGrafter"/>
</dbReference>
<name>A0AAJ1UBE5_9RHOB</name>
<evidence type="ECO:0000256" key="3">
    <source>
        <dbReference type="ARBA" id="ARBA00022729"/>
    </source>
</evidence>
<accession>A0AAJ1UBE5</accession>
<dbReference type="PANTHER" id="PTHR30290:SF64">
    <property type="entry name" value="ABC TRANSPORTER PERIPLASMIC BINDING PROTEIN"/>
    <property type="match status" value="1"/>
</dbReference>
<sequence>MAFAEPQHGLSMYGTPALPPDFVSLPYADPAAPKGGRIALGNTGGFDSLNPFVLKGSAPWQLSGLAYESLMARNYDEPFALYGLLAETIEVGPNREWVEFTLRPEARFSDGSPVTIEDVIWSYETLGTKGHPRYLGFWTKVDKIEQTGERRVKLWFNEADRELALLAGMRPVLQKAQWQDKEFASGGLNDIPVGTGPYVVQDFEPGKYVTLARNPQYWARDLPIMRGRANFDEIRLEYFGDAQVKFEAFKAGALSAVREWNADAWANQYDFPRVQSGEVVKTEIPDGKPSGITGLVMNTRRAPFDDWRVRQAMILAFNFEYMNDTITGGAQQRITSYFSGTDLGMRPGPAEGRVRDLLAPFADTLPPGTLEGYELPEGDGTARNRRNLRRALKLLAEAGWAPQEGILRNPQGQPFEFSILLPQGAGENQSFATIFVEALTRIGINARVDTVDSAQYFARLQNFDFDMTDIRRGFSLSPGNEQRLYWGSEGVDQPGSRNLMGVAQPAADAMIDRMVSTDDPEEFTAAVRALDRILMAGRYVIPTYSYGVGRIAHVRQMKHPAHTPVYGDGPWFMPDVWWWSDD</sequence>
<dbReference type="PANTHER" id="PTHR30290">
    <property type="entry name" value="PERIPLASMIC BINDING COMPONENT OF ABC TRANSPORTER"/>
    <property type="match status" value="1"/>
</dbReference>
<dbReference type="GO" id="GO:0043190">
    <property type="term" value="C:ATP-binding cassette (ABC) transporter complex"/>
    <property type="evidence" value="ECO:0007669"/>
    <property type="project" value="InterPro"/>
</dbReference>
<dbReference type="Gene3D" id="3.40.190.10">
    <property type="entry name" value="Periplasmic binding protein-like II"/>
    <property type="match status" value="1"/>
</dbReference>
<organism evidence="5 6">
    <name type="scientific">Rhodalgimonas zhirmunskyi</name>
    <dbReference type="NCBI Taxonomy" id="2964767"/>
    <lineage>
        <taxon>Bacteria</taxon>
        <taxon>Pseudomonadati</taxon>
        <taxon>Pseudomonadota</taxon>
        <taxon>Alphaproteobacteria</taxon>
        <taxon>Rhodobacterales</taxon>
        <taxon>Roseobacteraceae</taxon>
        <taxon>Rhodalgimonas</taxon>
    </lineage>
</organism>
<dbReference type="Pfam" id="PF00496">
    <property type="entry name" value="SBP_bac_5"/>
    <property type="match status" value="1"/>
</dbReference>
<evidence type="ECO:0000259" key="4">
    <source>
        <dbReference type="Pfam" id="PF00496"/>
    </source>
</evidence>
<dbReference type="CDD" id="cd08497">
    <property type="entry name" value="MbnE-like"/>
    <property type="match status" value="1"/>
</dbReference>
<dbReference type="PIRSF" id="PIRSF002741">
    <property type="entry name" value="MppA"/>
    <property type="match status" value="1"/>
</dbReference>
<feature type="domain" description="Solute-binding protein family 5" evidence="4">
    <location>
        <begin position="81"/>
        <end position="486"/>
    </location>
</feature>
<evidence type="ECO:0000256" key="2">
    <source>
        <dbReference type="ARBA" id="ARBA00005695"/>
    </source>
</evidence>
<evidence type="ECO:0000313" key="6">
    <source>
        <dbReference type="Proteomes" id="UP001227162"/>
    </source>
</evidence>
<dbReference type="EMBL" id="JANFFA010000001">
    <property type="protein sequence ID" value="MDQ2092802.1"/>
    <property type="molecule type" value="Genomic_DNA"/>
</dbReference>
<protein>
    <submittedName>
        <fullName evidence="5">Extracellular solute-binding protein</fullName>
    </submittedName>
</protein>
<dbReference type="GO" id="GO:0015833">
    <property type="term" value="P:peptide transport"/>
    <property type="evidence" value="ECO:0007669"/>
    <property type="project" value="TreeGrafter"/>
</dbReference>
<keyword evidence="3" id="KW-0732">Signal</keyword>